<evidence type="ECO:0008006" key="4">
    <source>
        <dbReference type="Google" id="ProtNLM"/>
    </source>
</evidence>
<keyword evidence="3" id="KW-1185">Reference proteome</keyword>
<protein>
    <recommendedName>
        <fullName evidence="4">YggU family protein</fullName>
    </recommendedName>
</protein>
<dbReference type="STRING" id="1432307.W9CQT7"/>
<dbReference type="Proteomes" id="UP000019487">
    <property type="component" value="Unassembled WGS sequence"/>
</dbReference>
<dbReference type="HOGENOM" id="CLU_130694_1_0_1"/>
<dbReference type="SUPFAM" id="SSF69786">
    <property type="entry name" value="YggU-like"/>
    <property type="match status" value="1"/>
</dbReference>
<dbReference type="Gene3D" id="3.30.1200.10">
    <property type="entry name" value="YggU-like"/>
    <property type="match status" value="1"/>
</dbReference>
<comment type="caution">
    <text evidence="2">The sequence shown here is derived from an EMBL/GenBank/DDBJ whole genome shotgun (WGS) entry which is preliminary data.</text>
</comment>
<evidence type="ECO:0000256" key="1">
    <source>
        <dbReference type="ARBA" id="ARBA00010364"/>
    </source>
</evidence>
<dbReference type="NCBIfam" id="TIGR00251">
    <property type="entry name" value="DUF167 family protein"/>
    <property type="match status" value="1"/>
</dbReference>
<sequence length="131" mass="14368">MASIIQRINTAGFLKIIKERVHLQCHVKPNSSARKAGIKPFSDTSSSLEVCVTSPARDNEANEGVIEVLSSLLKCPKSDLEVIRGKKSRDKTIAVEGLGDLKNDPRGVLERVRERLLVSIKDANCRSIMGN</sequence>
<accession>W9CQT7</accession>
<dbReference type="InterPro" id="IPR003746">
    <property type="entry name" value="DUF167"/>
</dbReference>
<organism evidence="2 3">
    <name type="scientific">Sclerotinia borealis (strain F-4128)</name>
    <dbReference type="NCBI Taxonomy" id="1432307"/>
    <lineage>
        <taxon>Eukaryota</taxon>
        <taxon>Fungi</taxon>
        <taxon>Dikarya</taxon>
        <taxon>Ascomycota</taxon>
        <taxon>Pezizomycotina</taxon>
        <taxon>Leotiomycetes</taxon>
        <taxon>Helotiales</taxon>
        <taxon>Sclerotiniaceae</taxon>
        <taxon>Sclerotinia</taxon>
    </lineage>
</organism>
<name>W9CQT7_SCLBF</name>
<reference evidence="2 3" key="1">
    <citation type="journal article" date="2014" name="Genome Announc.">
        <title>Draft genome sequence of Sclerotinia borealis, a psychrophilic plant pathogenic fungus.</title>
        <authorList>
            <person name="Mardanov A.V."/>
            <person name="Beletsky A.V."/>
            <person name="Kadnikov V.V."/>
            <person name="Ignatov A.N."/>
            <person name="Ravin N.V."/>
        </authorList>
    </citation>
    <scope>NUCLEOTIDE SEQUENCE [LARGE SCALE GENOMIC DNA]</scope>
    <source>
        <strain evidence="3">F-4157</strain>
    </source>
</reference>
<dbReference type="AlphaFoldDB" id="W9CQT7"/>
<dbReference type="PANTHER" id="PTHR13420">
    <property type="entry name" value="UPF0235 PROTEIN C15ORF40"/>
    <property type="match status" value="1"/>
</dbReference>
<dbReference type="InterPro" id="IPR036591">
    <property type="entry name" value="YggU-like_sf"/>
</dbReference>
<dbReference type="SMART" id="SM01152">
    <property type="entry name" value="DUF167"/>
    <property type="match status" value="1"/>
</dbReference>
<evidence type="ECO:0000313" key="2">
    <source>
        <dbReference type="EMBL" id="ESZ96830.1"/>
    </source>
</evidence>
<gene>
    <name evidence="2" type="ORF">SBOR_2784</name>
</gene>
<evidence type="ECO:0000313" key="3">
    <source>
        <dbReference type="Proteomes" id="UP000019487"/>
    </source>
</evidence>
<dbReference type="EMBL" id="AYSA01000122">
    <property type="protein sequence ID" value="ESZ96830.1"/>
    <property type="molecule type" value="Genomic_DNA"/>
</dbReference>
<dbReference type="Pfam" id="PF02594">
    <property type="entry name" value="DUF167"/>
    <property type="match status" value="1"/>
</dbReference>
<dbReference type="GO" id="GO:0005737">
    <property type="term" value="C:cytoplasm"/>
    <property type="evidence" value="ECO:0007669"/>
    <property type="project" value="TreeGrafter"/>
</dbReference>
<dbReference type="OrthoDB" id="244097at2759"/>
<dbReference type="HAMAP" id="MF_00634">
    <property type="entry name" value="UPF0235"/>
    <property type="match status" value="1"/>
</dbReference>
<dbReference type="PANTHER" id="PTHR13420:SF7">
    <property type="entry name" value="UPF0235 PROTEIN C15ORF40"/>
    <property type="match status" value="1"/>
</dbReference>
<proteinExistence type="inferred from homology"/>
<comment type="similarity">
    <text evidence="1">Belongs to the UPF0235 family.</text>
</comment>